<evidence type="ECO:0000313" key="16">
    <source>
        <dbReference type="Proteomes" id="UP000728032"/>
    </source>
</evidence>
<feature type="transmembrane region" description="Helical" evidence="13">
    <location>
        <begin position="160"/>
        <end position="179"/>
    </location>
</feature>
<keyword evidence="16" id="KW-1185">Reference proteome</keyword>
<evidence type="ECO:0000256" key="12">
    <source>
        <dbReference type="RuleBase" id="RU000581"/>
    </source>
</evidence>
<evidence type="ECO:0000313" key="15">
    <source>
        <dbReference type="EMBL" id="CAD7652880.1"/>
    </source>
</evidence>
<dbReference type="GO" id="GO:0004768">
    <property type="term" value="F:stearoyl-CoA 9-desaturase activity"/>
    <property type="evidence" value="ECO:0007669"/>
    <property type="project" value="TreeGrafter"/>
</dbReference>
<accession>A0A7R9QPZ0</accession>
<keyword evidence="11 12" id="KW-0275">Fatty acid biosynthesis</keyword>
<gene>
    <name evidence="15" type="ORF">ONB1V03_LOCUS9538</name>
</gene>
<keyword evidence="4 12" id="KW-0812">Transmembrane</keyword>
<feature type="transmembrane region" description="Helical" evidence="13">
    <location>
        <begin position="126"/>
        <end position="148"/>
    </location>
</feature>
<dbReference type="Pfam" id="PF00487">
    <property type="entry name" value="FA_desaturase"/>
    <property type="match status" value="1"/>
</dbReference>
<proteinExistence type="inferred from homology"/>
<evidence type="ECO:0000259" key="14">
    <source>
        <dbReference type="Pfam" id="PF00487"/>
    </source>
</evidence>
<keyword evidence="5" id="KW-0276">Fatty acid metabolism</keyword>
<comment type="cofactor">
    <cofactor evidence="12">
        <name>Fe(2+)</name>
        <dbReference type="ChEBI" id="CHEBI:29033"/>
    </cofactor>
</comment>
<dbReference type="CDD" id="cd03505">
    <property type="entry name" value="Delta9-FADS-like"/>
    <property type="match status" value="1"/>
</dbReference>
<evidence type="ECO:0000256" key="11">
    <source>
        <dbReference type="ARBA" id="ARBA00023160"/>
    </source>
</evidence>
<evidence type="ECO:0000256" key="4">
    <source>
        <dbReference type="ARBA" id="ARBA00022692"/>
    </source>
</evidence>
<feature type="non-terminal residue" evidence="15">
    <location>
        <position position="1"/>
    </location>
</feature>
<evidence type="ECO:0000256" key="5">
    <source>
        <dbReference type="ARBA" id="ARBA00022832"/>
    </source>
</evidence>
<dbReference type="InterPro" id="IPR015876">
    <property type="entry name" value="Acyl-CoA_DS"/>
</dbReference>
<keyword evidence="3 12" id="KW-0444">Lipid biosynthesis</keyword>
<reference evidence="15" key="1">
    <citation type="submission" date="2020-11" db="EMBL/GenBank/DDBJ databases">
        <authorList>
            <person name="Tran Van P."/>
        </authorList>
    </citation>
    <scope>NUCLEOTIDE SEQUENCE</scope>
</reference>
<dbReference type="GO" id="GO:0005789">
    <property type="term" value="C:endoplasmic reticulum membrane"/>
    <property type="evidence" value="ECO:0007669"/>
    <property type="project" value="TreeGrafter"/>
</dbReference>
<evidence type="ECO:0000256" key="6">
    <source>
        <dbReference type="ARBA" id="ARBA00022989"/>
    </source>
</evidence>
<evidence type="ECO:0000256" key="10">
    <source>
        <dbReference type="ARBA" id="ARBA00023136"/>
    </source>
</evidence>
<comment type="similarity">
    <text evidence="2 12">Belongs to the fatty acid desaturase type 1 family.</text>
</comment>
<dbReference type="OrthoDB" id="6406588at2759"/>
<feature type="domain" description="Fatty acid desaturase" evidence="14">
    <location>
        <begin position="12"/>
        <end position="217"/>
    </location>
</feature>
<keyword evidence="8" id="KW-0408">Iron</keyword>
<dbReference type="GO" id="GO:0006636">
    <property type="term" value="P:unsaturated fatty acid biosynthetic process"/>
    <property type="evidence" value="ECO:0007669"/>
    <property type="project" value="TreeGrafter"/>
</dbReference>
<evidence type="ECO:0000256" key="1">
    <source>
        <dbReference type="ARBA" id="ARBA00004141"/>
    </source>
</evidence>
<dbReference type="EMBL" id="CAJPVJ010006022">
    <property type="protein sequence ID" value="CAG2170067.1"/>
    <property type="molecule type" value="Genomic_DNA"/>
</dbReference>
<protein>
    <recommendedName>
        <fullName evidence="14">Fatty acid desaturase domain-containing protein</fullName>
    </recommendedName>
</protein>
<dbReference type="AlphaFoldDB" id="A0A7R9QPZ0"/>
<dbReference type="EMBL" id="OC920847">
    <property type="protein sequence ID" value="CAD7652880.1"/>
    <property type="molecule type" value="Genomic_DNA"/>
</dbReference>
<keyword evidence="7 12" id="KW-0560">Oxidoreductase</keyword>
<evidence type="ECO:0000256" key="2">
    <source>
        <dbReference type="ARBA" id="ARBA00009295"/>
    </source>
</evidence>
<dbReference type="PANTHER" id="PTHR11351">
    <property type="entry name" value="ACYL-COA DESATURASE"/>
    <property type="match status" value="1"/>
</dbReference>
<keyword evidence="6 13" id="KW-1133">Transmembrane helix</keyword>
<dbReference type="GO" id="GO:0005506">
    <property type="term" value="F:iron ion binding"/>
    <property type="evidence" value="ECO:0007669"/>
    <property type="project" value="TreeGrafter"/>
</dbReference>
<dbReference type="InterPro" id="IPR005804">
    <property type="entry name" value="FA_desaturase_dom"/>
</dbReference>
<keyword evidence="10 13" id="KW-0472">Membrane</keyword>
<name>A0A7R9QPZ0_9ACAR</name>
<comment type="subcellular location">
    <subcellularLocation>
        <location evidence="1">Membrane</location>
        <topology evidence="1">Multi-pass membrane protein</topology>
    </subcellularLocation>
</comment>
<organism evidence="15">
    <name type="scientific">Oppiella nova</name>
    <dbReference type="NCBI Taxonomy" id="334625"/>
    <lineage>
        <taxon>Eukaryota</taxon>
        <taxon>Metazoa</taxon>
        <taxon>Ecdysozoa</taxon>
        <taxon>Arthropoda</taxon>
        <taxon>Chelicerata</taxon>
        <taxon>Arachnida</taxon>
        <taxon>Acari</taxon>
        <taxon>Acariformes</taxon>
        <taxon>Sarcoptiformes</taxon>
        <taxon>Oribatida</taxon>
        <taxon>Brachypylina</taxon>
        <taxon>Oppioidea</taxon>
        <taxon>Oppiidae</taxon>
        <taxon>Oppiella</taxon>
    </lineage>
</organism>
<comment type="domain">
    <text evidence="12">The histidine box domains are involved in binding the catalytic metal ions.</text>
</comment>
<keyword evidence="9" id="KW-0443">Lipid metabolism</keyword>
<feature type="transmembrane region" description="Helical" evidence="13">
    <location>
        <begin position="12"/>
        <end position="32"/>
    </location>
</feature>
<dbReference type="PANTHER" id="PTHR11351:SF31">
    <property type="entry name" value="DESATURASE 1, ISOFORM A-RELATED"/>
    <property type="match status" value="1"/>
</dbReference>
<sequence>MICSIAMKTQLFYFTIGIMSSMGILCGAHRLWSHRSYKAKWQLRVLLAGLQTLGLQNSIYEWCRDHRVHHRYSDTDADPHNAKRGFFFAHIGWVMCRKHPDVTRLGRKVYIADLWADPIVRFQHKYYYPLAVLIWLIIPVSVPVVLWGETWFDAFLGNCFRYFVFVHHTLLINSLAHLGTHWSYRPYDKHTNPADIRAFNYLIVGEGWHNYHHTFPNDYSASEYGWRDNWNIATAFIDMFAWIGWAYDRRRPTEAVVKARISRTGDSDQKYNRLTGVYRLMDSITGL</sequence>
<evidence type="ECO:0000256" key="13">
    <source>
        <dbReference type="SAM" id="Phobius"/>
    </source>
</evidence>
<evidence type="ECO:0000256" key="8">
    <source>
        <dbReference type="ARBA" id="ARBA00023004"/>
    </source>
</evidence>
<dbReference type="Proteomes" id="UP000728032">
    <property type="component" value="Unassembled WGS sequence"/>
</dbReference>
<dbReference type="PRINTS" id="PR00075">
    <property type="entry name" value="FACDDSATRASE"/>
</dbReference>
<evidence type="ECO:0000256" key="3">
    <source>
        <dbReference type="ARBA" id="ARBA00022516"/>
    </source>
</evidence>
<evidence type="ECO:0000256" key="9">
    <source>
        <dbReference type="ARBA" id="ARBA00023098"/>
    </source>
</evidence>
<evidence type="ECO:0000256" key="7">
    <source>
        <dbReference type="ARBA" id="ARBA00023002"/>
    </source>
</evidence>